<comment type="cofactor">
    <cofactor evidence="1 7">
        <name>thiamine diphosphate</name>
        <dbReference type="ChEBI" id="CHEBI:58937"/>
    </cofactor>
</comment>
<dbReference type="HOGENOM" id="CLU_029393_5_0_9"/>
<dbReference type="Gene3D" id="3.40.50.970">
    <property type="match status" value="1"/>
</dbReference>
<keyword evidence="5 7" id="KW-0786">Thiamine pyrophosphate</keyword>
<dbReference type="InterPro" id="IPR029061">
    <property type="entry name" value="THDP-binding"/>
</dbReference>
<comment type="catalytic activity">
    <reaction evidence="7">
        <text>N(6)-[(R)-lipoyl]-L-lysyl-[protein] + pyruvate + H(+) = N(6)-[(R)-S(8)-acetyldihydrolipoyl]-L-lysyl-[protein] + CO2</text>
        <dbReference type="Rhea" id="RHEA:19189"/>
        <dbReference type="Rhea" id="RHEA-COMP:10474"/>
        <dbReference type="Rhea" id="RHEA-COMP:10478"/>
        <dbReference type="ChEBI" id="CHEBI:15361"/>
        <dbReference type="ChEBI" id="CHEBI:15378"/>
        <dbReference type="ChEBI" id="CHEBI:16526"/>
        <dbReference type="ChEBI" id="CHEBI:83099"/>
        <dbReference type="ChEBI" id="CHEBI:83111"/>
        <dbReference type="EC" id="1.2.4.1"/>
    </reaction>
</comment>
<keyword evidence="6 7" id="KW-0670">Pyruvate</keyword>
<evidence type="ECO:0000256" key="5">
    <source>
        <dbReference type="ARBA" id="ARBA00023052"/>
    </source>
</evidence>
<comment type="function">
    <text evidence="7">The pyruvate dehydrogenase complex catalyzes the overall conversion of pyruvate to acetyl-CoA and CO(2).</text>
</comment>
<dbReference type="InterPro" id="IPR050642">
    <property type="entry name" value="PDH_E1_Alpha_Subunit"/>
</dbReference>
<dbReference type="Pfam" id="PF00676">
    <property type="entry name" value="E1_dh"/>
    <property type="match status" value="1"/>
</dbReference>
<dbReference type="EMBL" id="AE008691">
    <property type="protein sequence ID" value="AAM23487.1"/>
    <property type="molecule type" value="Genomic_DNA"/>
</dbReference>
<organism evidence="9 10">
    <name type="scientific">Caldanaerobacter subterraneus subsp. tengcongensis (strain DSM 15242 / JCM 11007 / NBRC 100824 / MB4)</name>
    <name type="common">Thermoanaerobacter tengcongensis</name>
    <dbReference type="NCBI Taxonomy" id="273068"/>
    <lineage>
        <taxon>Bacteria</taxon>
        <taxon>Bacillati</taxon>
        <taxon>Bacillota</taxon>
        <taxon>Clostridia</taxon>
        <taxon>Thermoanaerobacterales</taxon>
        <taxon>Thermoanaerobacteraceae</taxon>
        <taxon>Caldanaerobacter</taxon>
    </lineage>
</organism>
<evidence type="ECO:0000259" key="8">
    <source>
        <dbReference type="Pfam" id="PF00676"/>
    </source>
</evidence>
<dbReference type="GO" id="GO:0004739">
    <property type="term" value="F:pyruvate dehydrogenase (acetyl-transferring) activity"/>
    <property type="evidence" value="ECO:0007669"/>
    <property type="project" value="UniProtKB-UniRule"/>
</dbReference>
<dbReference type="SUPFAM" id="SSF52518">
    <property type="entry name" value="Thiamin diphosphate-binding fold (THDP-binding)"/>
    <property type="match status" value="1"/>
</dbReference>
<proteinExistence type="predicted"/>
<dbReference type="NCBIfam" id="TIGR03182">
    <property type="entry name" value="PDH_E1_alph_y"/>
    <property type="match status" value="1"/>
</dbReference>
<evidence type="ECO:0000256" key="2">
    <source>
        <dbReference type="ARBA" id="ARBA00012281"/>
    </source>
</evidence>
<dbReference type="PANTHER" id="PTHR11516">
    <property type="entry name" value="PYRUVATE DEHYDROGENASE E1 COMPONENT, ALPHA SUBUNIT BACTERIAL AND ORGANELLAR"/>
    <property type="match status" value="1"/>
</dbReference>
<evidence type="ECO:0000256" key="6">
    <source>
        <dbReference type="ARBA" id="ARBA00023317"/>
    </source>
</evidence>
<gene>
    <name evidence="9" type="primary">AcoA</name>
    <name evidence="7" type="synonym">pdhA</name>
    <name evidence="9" type="ordered locus">TTE0186</name>
</gene>
<keyword evidence="4 7" id="KW-0560">Oxidoreductase</keyword>
<dbReference type="InterPro" id="IPR017597">
    <property type="entry name" value="Pyrv_DH_E1_asu_subgrp-y"/>
</dbReference>
<dbReference type="GO" id="GO:0006086">
    <property type="term" value="P:pyruvate decarboxylation to acetyl-CoA"/>
    <property type="evidence" value="ECO:0007669"/>
    <property type="project" value="InterPro"/>
</dbReference>
<evidence type="ECO:0000256" key="4">
    <source>
        <dbReference type="ARBA" id="ARBA00023002"/>
    </source>
</evidence>
<dbReference type="EC" id="1.2.4.1" evidence="2 7"/>
<dbReference type="eggNOG" id="COG1071">
    <property type="taxonomic scope" value="Bacteria"/>
</dbReference>
<accession>Q8RD61</accession>
<dbReference type="FunFam" id="3.40.50.970:FF:000013">
    <property type="entry name" value="Pyruvate dehydrogenase E1 component subunit alpha"/>
    <property type="match status" value="1"/>
</dbReference>
<dbReference type="STRING" id="273068.TTE0186"/>
<dbReference type="PANTHER" id="PTHR11516:SF60">
    <property type="entry name" value="PYRUVATE DEHYDROGENASE E1 COMPONENT SUBUNIT ALPHA"/>
    <property type="match status" value="1"/>
</dbReference>
<dbReference type="CDD" id="cd02000">
    <property type="entry name" value="TPP_E1_PDC_ADC_BCADC"/>
    <property type="match status" value="1"/>
</dbReference>
<evidence type="ECO:0000256" key="3">
    <source>
        <dbReference type="ARBA" id="ARBA00014159"/>
    </source>
</evidence>
<protein>
    <recommendedName>
        <fullName evidence="3 7">Pyruvate dehydrogenase E1 component subunit alpha</fullName>
        <ecNumber evidence="2 7">1.2.4.1</ecNumber>
    </recommendedName>
</protein>
<evidence type="ECO:0000256" key="7">
    <source>
        <dbReference type="RuleBase" id="RU361139"/>
    </source>
</evidence>
<dbReference type="Proteomes" id="UP000000555">
    <property type="component" value="Chromosome"/>
</dbReference>
<name>Q8RD61_CALS4</name>
<comment type="subunit">
    <text evidence="7">Heterodimer of an alpha and a beta chain.</text>
</comment>
<feature type="domain" description="Dehydrogenase E1 component" evidence="8">
    <location>
        <begin position="24"/>
        <end position="320"/>
    </location>
</feature>
<dbReference type="KEGG" id="tte:TTE0186"/>
<keyword evidence="10" id="KW-1185">Reference proteome</keyword>
<sequence length="333" mass="37059">MKLKGGRIVTMEFSKEKLLWMYKKMVQIRQFELKTDELYKKNMIWGTYHLYVGEEAAAVGACAALEPTDYITSTHRGHGHTIAKGADLKRMMAELLGKETGHCKGRGGSMHIADIFTGHLGANGIVAGGIPIATGAALASKLRGDKRVTLCFFGDGAANTGAFNESLNMAAIWQLPVVYFCENNQYAMSAPVNKFTAVKNIADRAASYNMPGVIVDGNDVLEVYKAVKEAVDRARKGEGPTLIEAKTYRWFGHSKSDPRVYRTREEEEEWKKKDPIKRFAEKLLSEGVATEEELKKIDEEVAKEIEEAYQFAVESPEPKVEDLAKYVYAEEGE</sequence>
<evidence type="ECO:0000313" key="9">
    <source>
        <dbReference type="EMBL" id="AAM23487.1"/>
    </source>
</evidence>
<dbReference type="AlphaFoldDB" id="Q8RD61"/>
<evidence type="ECO:0000313" key="10">
    <source>
        <dbReference type="Proteomes" id="UP000000555"/>
    </source>
</evidence>
<evidence type="ECO:0000256" key="1">
    <source>
        <dbReference type="ARBA" id="ARBA00001964"/>
    </source>
</evidence>
<dbReference type="InterPro" id="IPR001017">
    <property type="entry name" value="DH_E1"/>
</dbReference>
<reference evidence="9 10" key="1">
    <citation type="journal article" date="2002" name="Genome Res.">
        <title>A complete sequence of the T. tengcongensis genome.</title>
        <authorList>
            <person name="Bao Q."/>
            <person name="Tian Y."/>
            <person name="Li W."/>
            <person name="Xu Z."/>
            <person name="Xuan Z."/>
            <person name="Hu S."/>
            <person name="Dong W."/>
            <person name="Yang J."/>
            <person name="Chen Y."/>
            <person name="Xue Y."/>
            <person name="Xu Y."/>
            <person name="Lai X."/>
            <person name="Huang L."/>
            <person name="Dong X."/>
            <person name="Ma Y."/>
            <person name="Ling L."/>
            <person name="Tan H."/>
            <person name="Chen R."/>
            <person name="Wang J."/>
            <person name="Yu J."/>
            <person name="Yang H."/>
        </authorList>
    </citation>
    <scope>NUCLEOTIDE SEQUENCE [LARGE SCALE GENOMIC DNA]</scope>
    <source>
        <strain evidence="10">DSM 15242 / JCM 11007 / NBRC 100824 / MB4</strain>
    </source>
</reference>